<reference evidence="2 3" key="1">
    <citation type="submission" date="2019-04" db="EMBL/GenBank/DDBJ databases">
        <title>An improved genome assembly and genetic linkage map for asparagus bean, Vigna unguiculata ssp. sesquipedialis.</title>
        <authorList>
            <person name="Xia Q."/>
            <person name="Zhang R."/>
            <person name="Dong Y."/>
        </authorList>
    </citation>
    <scope>NUCLEOTIDE SEQUENCE [LARGE SCALE GENOMIC DNA]</scope>
    <source>
        <tissue evidence="2">Leaf</tissue>
    </source>
</reference>
<organism evidence="2 3">
    <name type="scientific">Vigna unguiculata</name>
    <name type="common">Cowpea</name>
    <dbReference type="NCBI Taxonomy" id="3917"/>
    <lineage>
        <taxon>Eukaryota</taxon>
        <taxon>Viridiplantae</taxon>
        <taxon>Streptophyta</taxon>
        <taxon>Embryophyta</taxon>
        <taxon>Tracheophyta</taxon>
        <taxon>Spermatophyta</taxon>
        <taxon>Magnoliopsida</taxon>
        <taxon>eudicotyledons</taxon>
        <taxon>Gunneridae</taxon>
        <taxon>Pentapetalae</taxon>
        <taxon>rosids</taxon>
        <taxon>fabids</taxon>
        <taxon>Fabales</taxon>
        <taxon>Fabaceae</taxon>
        <taxon>Papilionoideae</taxon>
        <taxon>50 kb inversion clade</taxon>
        <taxon>NPAAA clade</taxon>
        <taxon>indigoferoid/millettioid clade</taxon>
        <taxon>Phaseoleae</taxon>
        <taxon>Vigna</taxon>
    </lineage>
</organism>
<keyword evidence="1" id="KW-0472">Membrane</keyword>
<protein>
    <submittedName>
        <fullName evidence="2">Uncharacterized protein</fullName>
    </submittedName>
</protein>
<feature type="transmembrane region" description="Helical" evidence="1">
    <location>
        <begin position="6"/>
        <end position="26"/>
    </location>
</feature>
<sequence length="77" mass="8689">MEQVQAQWFVPGSGGVLVAAMVALPWPARLAAAAAMVMEGEEKIRVRVSFWEMVTWQDLIGQFGEWRIMTRVNIRLA</sequence>
<proteinExistence type="predicted"/>
<evidence type="ECO:0000313" key="2">
    <source>
        <dbReference type="EMBL" id="QCE00095.1"/>
    </source>
</evidence>
<gene>
    <name evidence="2" type="ORF">DEO72_LG7g1381</name>
</gene>
<keyword evidence="3" id="KW-1185">Reference proteome</keyword>
<evidence type="ECO:0000256" key="1">
    <source>
        <dbReference type="SAM" id="Phobius"/>
    </source>
</evidence>
<keyword evidence="1" id="KW-1133">Transmembrane helix</keyword>
<dbReference type="EMBL" id="CP039351">
    <property type="protein sequence ID" value="QCE00095.1"/>
    <property type="molecule type" value="Genomic_DNA"/>
</dbReference>
<dbReference type="AlphaFoldDB" id="A0A4D6MK51"/>
<evidence type="ECO:0000313" key="3">
    <source>
        <dbReference type="Proteomes" id="UP000501690"/>
    </source>
</evidence>
<accession>A0A4D6MK51</accession>
<keyword evidence="1" id="KW-0812">Transmembrane</keyword>
<name>A0A4D6MK51_VIGUN</name>
<dbReference type="Proteomes" id="UP000501690">
    <property type="component" value="Linkage Group LG7"/>
</dbReference>